<evidence type="ECO:0000313" key="2">
    <source>
        <dbReference type="Proteomes" id="UP000271241"/>
    </source>
</evidence>
<protein>
    <submittedName>
        <fullName evidence="1">Uncharacterized protein</fullName>
    </submittedName>
</protein>
<sequence length="611" mass="67736">MAVMGTQAAAAAAAAGKDTVTAGSGAPSPAMLAPLDLAQVNSGNSLHSVRSVRSITSLSDAVNNAPTEPASWYYLYRRRAVLDKAWRGGELRGQWAPTVFGDTVHDVLYLDVRDVVHDRQEYMVRRALVQRVDGKGFLLLEARAPGYGQISRLYERRGMASYSWRWTKIRELPWKGWRADEQVRFDYRTSTGMLNAHYAVITAMCISVGSPIDWTWCTLAWRIRDGRLLHAHTHLAAPARFQLDGRLLHCHERRPPVPEKIQRSGSASAELETNALADTCADTKLVVCTSAKNRKRYNDAVLEYEEVHDLEALSLAADTVDTVGSPRSSPKLASMPLIRYKPPVERDPILFLPIVSAEQTVCDRDGSATPSNTTPASAPRHACHLHPVATSARECERTGIFEHWFADGRLHWRLLVAEAALATARCVRSGSVTLADSLTAEHARSIDGDTVLLLARGPRISAEGKTEADSSVRYLAVFSLRTERLIWCRAEPDAPEDARDGIVLSTPGLFLYQRPDAVVTIQLRDGQLCRRTPVEPRTAQRALRLHGALCFVGFDWRDQQALILDAASGEIYYHWFPVLTVAHGPSFAVHLDSLCYYAYAGLLVTEPDYYL</sequence>
<dbReference type="Proteomes" id="UP000271241">
    <property type="component" value="Unassembled WGS sequence"/>
</dbReference>
<reference evidence="2" key="1">
    <citation type="journal article" date="2018" name="Nat. Microbiol.">
        <title>Leveraging single-cell genomics to expand the fungal tree of life.</title>
        <authorList>
            <person name="Ahrendt S.R."/>
            <person name="Quandt C.A."/>
            <person name="Ciobanu D."/>
            <person name="Clum A."/>
            <person name="Salamov A."/>
            <person name="Andreopoulos B."/>
            <person name="Cheng J.F."/>
            <person name="Woyke T."/>
            <person name="Pelin A."/>
            <person name="Henrissat B."/>
            <person name="Reynolds N.K."/>
            <person name="Benny G.L."/>
            <person name="Smith M.E."/>
            <person name="James T.Y."/>
            <person name="Grigoriev I.V."/>
        </authorList>
    </citation>
    <scope>NUCLEOTIDE SEQUENCE [LARGE SCALE GENOMIC DNA]</scope>
    <source>
        <strain evidence="2">RSA 1356</strain>
    </source>
</reference>
<evidence type="ECO:0000313" key="1">
    <source>
        <dbReference type="EMBL" id="RKP04404.1"/>
    </source>
</evidence>
<name>A0A4P9XFQ1_9FUNG</name>
<organism evidence="1 2">
    <name type="scientific">Thamnocephalis sphaerospora</name>
    <dbReference type="NCBI Taxonomy" id="78915"/>
    <lineage>
        <taxon>Eukaryota</taxon>
        <taxon>Fungi</taxon>
        <taxon>Fungi incertae sedis</taxon>
        <taxon>Zoopagomycota</taxon>
        <taxon>Zoopagomycotina</taxon>
        <taxon>Zoopagomycetes</taxon>
        <taxon>Zoopagales</taxon>
        <taxon>Sigmoideomycetaceae</taxon>
        <taxon>Thamnocephalis</taxon>
    </lineage>
</organism>
<keyword evidence="2" id="KW-1185">Reference proteome</keyword>
<accession>A0A4P9XFQ1</accession>
<dbReference type="AlphaFoldDB" id="A0A4P9XFQ1"/>
<dbReference type="OrthoDB" id="5575831at2759"/>
<proteinExistence type="predicted"/>
<dbReference type="EMBL" id="KZ993762">
    <property type="protein sequence ID" value="RKP04404.1"/>
    <property type="molecule type" value="Genomic_DNA"/>
</dbReference>
<gene>
    <name evidence="1" type="ORF">THASP1DRAFT_26968</name>
</gene>